<evidence type="ECO:0000313" key="3">
    <source>
        <dbReference type="Proteomes" id="UP000275846"/>
    </source>
</evidence>
<feature type="region of interest" description="Disordered" evidence="1">
    <location>
        <begin position="44"/>
        <end position="76"/>
    </location>
</feature>
<keyword evidence="3" id="KW-1185">Reference proteome</keyword>
<dbReference type="EMBL" id="UYSU01041244">
    <property type="protein sequence ID" value="VDM02949.1"/>
    <property type="molecule type" value="Genomic_DNA"/>
</dbReference>
<evidence type="ECO:0000313" key="2">
    <source>
        <dbReference type="EMBL" id="VDM02949.1"/>
    </source>
</evidence>
<dbReference type="AlphaFoldDB" id="A0A183TJB5"/>
<feature type="compositionally biased region" description="Pro residues" evidence="1">
    <location>
        <begin position="61"/>
        <end position="74"/>
    </location>
</feature>
<dbReference type="WBParaSite" id="SSLN_0001719601-mRNA-1">
    <property type="protein sequence ID" value="SSLN_0001719601-mRNA-1"/>
    <property type="gene ID" value="SSLN_0001719601"/>
</dbReference>
<proteinExistence type="predicted"/>
<accession>A0A183TJB5</accession>
<organism evidence="4">
    <name type="scientific">Schistocephalus solidus</name>
    <name type="common">Tapeworm</name>
    <dbReference type="NCBI Taxonomy" id="70667"/>
    <lineage>
        <taxon>Eukaryota</taxon>
        <taxon>Metazoa</taxon>
        <taxon>Spiralia</taxon>
        <taxon>Lophotrochozoa</taxon>
        <taxon>Platyhelminthes</taxon>
        <taxon>Cestoda</taxon>
        <taxon>Eucestoda</taxon>
        <taxon>Diphyllobothriidea</taxon>
        <taxon>Diphyllobothriidae</taxon>
        <taxon>Schistocephalus</taxon>
    </lineage>
</organism>
<evidence type="ECO:0000313" key="4">
    <source>
        <dbReference type="WBParaSite" id="SSLN_0001719601-mRNA-1"/>
    </source>
</evidence>
<reference evidence="2 3" key="2">
    <citation type="submission" date="2018-11" db="EMBL/GenBank/DDBJ databases">
        <authorList>
            <consortium name="Pathogen Informatics"/>
        </authorList>
    </citation>
    <scope>NUCLEOTIDE SEQUENCE [LARGE SCALE GENOMIC DNA]</scope>
    <source>
        <strain evidence="2 3">NST_G2</strain>
    </source>
</reference>
<reference evidence="4" key="1">
    <citation type="submission" date="2016-06" db="UniProtKB">
        <authorList>
            <consortium name="WormBaseParasite"/>
        </authorList>
    </citation>
    <scope>IDENTIFICATION</scope>
</reference>
<dbReference type="Proteomes" id="UP000275846">
    <property type="component" value="Unassembled WGS sequence"/>
</dbReference>
<protein>
    <submittedName>
        <fullName evidence="2 4">Uncharacterized protein</fullName>
    </submittedName>
</protein>
<sequence>MASDTIVLDVQTTSDWPPLHALFLITHTNVSAAVTATITSLRLVSGGNNRDAPSTADAGTAPPPPPPLPPPPQPSTVVIWSRSPPVLTFIAHSFTIFGHLRILDSKIYCNADTPIDTPIPYSPTTQSAPFKF</sequence>
<gene>
    <name evidence="2" type="ORF">SSLN_LOCUS16563</name>
</gene>
<evidence type="ECO:0000256" key="1">
    <source>
        <dbReference type="SAM" id="MobiDB-lite"/>
    </source>
</evidence>
<name>A0A183TJB5_SCHSO</name>